<dbReference type="OrthoDB" id="534815at2759"/>
<dbReference type="PANTHER" id="PTHR47169">
    <property type="entry name" value="OS01G0541250 PROTEIN"/>
    <property type="match status" value="1"/>
</dbReference>
<keyword evidence="2" id="KW-1185">Reference proteome</keyword>
<evidence type="ECO:0000313" key="1">
    <source>
        <dbReference type="EMBL" id="GMF36945.1"/>
    </source>
</evidence>
<organism evidence="1 2">
    <name type="scientific">Phytophthora lilii</name>
    <dbReference type="NCBI Taxonomy" id="2077276"/>
    <lineage>
        <taxon>Eukaryota</taxon>
        <taxon>Sar</taxon>
        <taxon>Stramenopiles</taxon>
        <taxon>Oomycota</taxon>
        <taxon>Peronosporomycetes</taxon>
        <taxon>Peronosporales</taxon>
        <taxon>Peronosporaceae</taxon>
        <taxon>Phytophthora</taxon>
    </lineage>
</organism>
<dbReference type="AlphaFoldDB" id="A0A9W7CNX8"/>
<proteinExistence type="predicted"/>
<accession>A0A9W7CNX8</accession>
<dbReference type="Gene3D" id="1.10.357.150">
    <property type="match status" value="1"/>
</dbReference>
<dbReference type="EMBL" id="BSXW01001462">
    <property type="protein sequence ID" value="GMF36945.1"/>
    <property type="molecule type" value="Genomic_DNA"/>
</dbReference>
<comment type="caution">
    <text evidence="1">The sequence shown here is derived from an EMBL/GenBank/DDBJ whole genome shotgun (WGS) entry which is preliminary data.</text>
</comment>
<reference evidence="1" key="1">
    <citation type="submission" date="2023-04" db="EMBL/GenBank/DDBJ databases">
        <title>Phytophthora lilii NBRC 32176.</title>
        <authorList>
            <person name="Ichikawa N."/>
            <person name="Sato H."/>
            <person name="Tonouchi N."/>
        </authorList>
    </citation>
    <scope>NUCLEOTIDE SEQUENCE</scope>
    <source>
        <strain evidence="1">NBRC 32176</strain>
    </source>
</reference>
<dbReference type="InterPro" id="IPR046362">
    <property type="entry name" value="Zw10/DSL1_C_sf"/>
</dbReference>
<gene>
    <name evidence="1" type="ORF">Plil01_001560200</name>
</gene>
<evidence type="ECO:0000313" key="2">
    <source>
        <dbReference type="Proteomes" id="UP001165083"/>
    </source>
</evidence>
<dbReference type="Proteomes" id="UP001165083">
    <property type="component" value="Unassembled WGS sequence"/>
</dbReference>
<protein>
    <submittedName>
        <fullName evidence="1">Unnamed protein product</fullName>
    </submittedName>
</protein>
<dbReference type="Gene3D" id="3.30.420.10">
    <property type="entry name" value="Ribonuclease H-like superfamily/Ribonuclease H"/>
    <property type="match status" value="1"/>
</dbReference>
<sequence length="1069" mass="118340">MVSKSKWFNEDKNKRSYIVFEGEAPPTRSRRSKDFIPKTMFLAAVARPRIWDGKLGIWAFTEEYVAQRRSKYRTKGTLCVRNIESVTRDVYKEYLLTFLIPSIKAKWPAKDRSRPILIQQDNAKPHVSPFDPEIVAAGSVDGWFIRLIVQPPNSPDYNALDLGLFASIQSIQYRYAIRGINNLIDVVEAAYEELSTTTQDNVFLTLQACMLCVLEADGGNDYKIPHQSKEKLRRAGLLPRVLTCDRALYERSCQLLRDAGRSWFPGMSGALCLQLCAPPPLTSRNSVRRKLEDTHGEIAQVREEVVEALRAFYASSSAISADEAVRIAATWGASHAFPVAGDDADASDLQEKMRRLNVALLDAVDRLQLDESGEMAPEAQLMLSLTQRERLKKQVQQSKTMLALIEQLTEMDRLLGEVDEAIDQQRFVAAAEGVAEVERLVQELVEAEDGDGHDAEDKKIIKVVKLQLLRKKNRLIIQLTRYFACTAVWKDGTLKVTEGLAENEFEATKLSLQERRRDFWKACEVLDLLTPKLKEIAKAVSQQLIKPMLQMPQSNVEQTKDGSGATLKIVARVANGDTASSTESEAVEVQNKCANAVRVLQFVHAELFAGNAELMNQLGDFMWKIPGNLEAQLMNLLQDKIPQDAAALDAYRDALLTTVVLEICIHDCAVSANWCVICGFRQVGSFENTLVAIGFSACSNSQLRGFVDQLRQYVGCLPFCRGTLVNHGIRVACRLHSKKRRQVILSNGRDLMHKGYHDSVKITGSTEKCSLNSVGSGKKGKSGGEGITGSGVSAGISGTDDVESSCFQVPDYRVTVCAHKLVELAHETLVEACTAALDAEKDLERVGSFLKRSLYKLNGISSSWHEGLPTPVYNKVMSRMLEPLVKNFVDSVLSQTVGASVECVCLLNVFTKCAVAVVKKISENTGVQLHHLLSMLLEVSATAGLGPSAASFILMLNVSPMQSENLFASPTQAVKCVPSIARLTKLTAILVRTRLWETCFVCFFVLILTVSVPQMDPLATVRDNFNSGDLSAFSTKEIAVLVRYVEAIHYFAFVVNVVLISNVDVECYA</sequence>
<dbReference type="InterPro" id="IPR036397">
    <property type="entry name" value="RNaseH_sf"/>
</dbReference>
<name>A0A9W7CNX8_9STRA</name>
<dbReference type="GO" id="GO:0003676">
    <property type="term" value="F:nucleic acid binding"/>
    <property type="evidence" value="ECO:0007669"/>
    <property type="project" value="InterPro"/>
</dbReference>
<dbReference type="PANTHER" id="PTHR47169:SF2">
    <property type="entry name" value="OS01G0541250 PROTEIN"/>
    <property type="match status" value="1"/>
</dbReference>